<dbReference type="AlphaFoldDB" id="A0A0Q3NUD9"/>
<protein>
    <submittedName>
        <fullName evidence="1">Uncharacterized protein</fullName>
    </submittedName>
</protein>
<dbReference type="EnsemblPlants" id="KQK97975">
    <property type="protein sequence ID" value="KQK97975"/>
    <property type="gene ID" value="SETIT_0112372mg"/>
</dbReference>
<dbReference type="Proteomes" id="UP000004995">
    <property type="component" value="Unassembled WGS sequence"/>
</dbReference>
<sequence length="44" mass="5282">MTYLSMRQKLDPHQKETRSHWYVGHATVRPIHQWNESLCSTAQE</sequence>
<name>A0A0Q3NUD9_SETIT</name>
<dbReference type="EMBL" id="AGNK02004417">
    <property type="status" value="NOT_ANNOTATED_CDS"/>
    <property type="molecule type" value="Genomic_DNA"/>
</dbReference>
<accession>A0A0Q3NUD9</accession>
<dbReference type="Gramene" id="KQK97975">
    <property type="protein sequence ID" value="KQK97975"/>
    <property type="gene ID" value="SETIT_0112372mg"/>
</dbReference>
<reference evidence="1" key="2">
    <citation type="submission" date="2018-08" db="UniProtKB">
        <authorList>
            <consortium name="EnsemblPlants"/>
        </authorList>
    </citation>
    <scope>IDENTIFICATION</scope>
    <source>
        <strain evidence="1">Yugu1</strain>
    </source>
</reference>
<dbReference type="ExpressionAtlas" id="A0A0Q3NUD9">
    <property type="expression patterns" value="baseline"/>
</dbReference>
<evidence type="ECO:0000313" key="1">
    <source>
        <dbReference type="EnsemblPlants" id="KQK97975"/>
    </source>
</evidence>
<proteinExistence type="predicted"/>
<reference evidence="2" key="1">
    <citation type="journal article" date="2012" name="Nat. Biotechnol.">
        <title>Reference genome sequence of the model plant Setaria.</title>
        <authorList>
            <person name="Bennetzen J.L."/>
            <person name="Schmutz J."/>
            <person name="Wang H."/>
            <person name="Percifield R."/>
            <person name="Hawkins J."/>
            <person name="Pontaroli A.C."/>
            <person name="Estep M."/>
            <person name="Feng L."/>
            <person name="Vaughn J.N."/>
            <person name="Grimwood J."/>
            <person name="Jenkins J."/>
            <person name="Barry K."/>
            <person name="Lindquist E."/>
            <person name="Hellsten U."/>
            <person name="Deshpande S."/>
            <person name="Wang X."/>
            <person name="Wu X."/>
            <person name="Mitros T."/>
            <person name="Triplett J."/>
            <person name="Yang X."/>
            <person name="Ye C.Y."/>
            <person name="Mauro-Herrera M."/>
            <person name="Wang L."/>
            <person name="Li P."/>
            <person name="Sharma M."/>
            <person name="Sharma R."/>
            <person name="Ronald P.C."/>
            <person name="Panaud O."/>
            <person name="Kellogg E.A."/>
            <person name="Brutnell T.P."/>
            <person name="Doust A.N."/>
            <person name="Tuskan G.A."/>
            <person name="Rokhsar D."/>
            <person name="Devos K.M."/>
        </authorList>
    </citation>
    <scope>NUCLEOTIDE SEQUENCE [LARGE SCALE GENOMIC DNA]</scope>
    <source>
        <strain evidence="2">cv. Yugu1</strain>
    </source>
</reference>
<dbReference type="InParanoid" id="A0A0Q3NUD9"/>
<keyword evidence="2" id="KW-1185">Reference proteome</keyword>
<organism evidence="1 2">
    <name type="scientific">Setaria italica</name>
    <name type="common">Foxtail millet</name>
    <name type="synonym">Panicum italicum</name>
    <dbReference type="NCBI Taxonomy" id="4555"/>
    <lineage>
        <taxon>Eukaryota</taxon>
        <taxon>Viridiplantae</taxon>
        <taxon>Streptophyta</taxon>
        <taxon>Embryophyta</taxon>
        <taxon>Tracheophyta</taxon>
        <taxon>Spermatophyta</taxon>
        <taxon>Magnoliopsida</taxon>
        <taxon>Liliopsida</taxon>
        <taxon>Poales</taxon>
        <taxon>Poaceae</taxon>
        <taxon>PACMAD clade</taxon>
        <taxon>Panicoideae</taxon>
        <taxon>Panicodae</taxon>
        <taxon>Paniceae</taxon>
        <taxon>Cenchrinae</taxon>
        <taxon>Setaria</taxon>
    </lineage>
</organism>
<evidence type="ECO:0000313" key="2">
    <source>
        <dbReference type="Proteomes" id="UP000004995"/>
    </source>
</evidence>